<dbReference type="CDD" id="cd07036">
    <property type="entry name" value="TPP_PYR_E1-PDHc-beta_like"/>
    <property type="match status" value="1"/>
</dbReference>
<evidence type="ECO:0000256" key="2">
    <source>
        <dbReference type="ARBA" id="ARBA00023002"/>
    </source>
</evidence>
<evidence type="ECO:0000313" key="6">
    <source>
        <dbReference type="Proteomes" id="UP000179219"/>
    </source>
</evidence>
<dbReference type="FunFam" id="3.40.50.970:FF:000001">
    <property type="entry name" value="Pyruvate dehydrogenase E1 beta subunit"/>
    <property type="match status" value="1"/>
</dbReference>
<evidence type="ECO:0000256" key="1">
    <source>
        <dbReference type="ARBA" id="ARBA00001964"/>
    </source>
</evidence>
<dbReference type="InterPro" id="IPR009014">
    <property type="entry name" value="Transketo_C/PFOR_II"/>
</dbReference>
<dbReference type="PANTHER" id="PTHR43257:SF2">
    <property type="entry name" value="PYRUVATE DEHYDROGENASE E1 COMPONENT SUBUNIT BETA"/>
    <property type="match status" value="1"/>
</dbReference>
<dbReference type="SUPFAM" id="SSF52518">
    <property type="entry name" value="Thiamin diphosphate-binding fold (THDP-binding)"/>
    <property type="match status" value="1"/>
</dbReference>
<proteinExistence type="predicted"/>
<dbReference type="Proteomes" id="UP000179219">
    <property type="component" value="Unassembled WGS sequence"/>
</dbReference>
<dbReference type="GO" id="GO:0016491">
    <property type="term" value="F:oxidoreductase activity"/>
    <property type="evidence" value="ECO:0007669"/>
    <property type="project" value="UniProtKB-KW"/>
</dbReference>
<feature type="non-terminal residue" evidence="5">
    <location>
        <position position="259"/>
    </location>
</feature>
<dbReference type="Pfam" id="PF02779">
    <property type="entry name" value="Transket_pyr"/>
    <property type="match status" value="1"/>
</dbReference>
<organism evidence="5 6">
    <name type="scientific">Candidatus Woesebacteria bacterium RBG_13_34_9</name>
    <dbReference type="NCBI Taxonomy" id="1802477"/>
    <lineage>
        <taxon>Bacteria</taxon>
        <taxon>Candidatus Woeseibacteriota</taxon>
    </lineage>
</organism>
<dbReference type="InterPro" id="IPR005475">
    <property type="entry name" value="Transketolase-like_Pyr-bd"/>
</dbReference>
<dbReference type="Gene3D" id="3.40.50.920">
    <property type="match status" value="1"/>
</dbReference>
<evidence type="ECO:0000259" key="4">
    <source>
        <dbReference type="SMART" id="SM00861"/>
    </source>
</evidence>
<gene>
    <name evidence="5" type="ORF">A2159_01540</name>
</gene>
<dbReference type="InterPro" id="IPR029061">
    <property type="entry name" value="THDP-binding"/>
</dbReference>
<dbReference type="SMART" id="SM00861">
    <property type="entry name" value="Transket_pyr"/>
    <property type="match status" value="1"/>
</dbReference>
<evidence type="ECO:0000313" key="5">
    <source>
        <dbReference type="EMBL" id="OGM10425.1"/>
    </source>
</evidence>
<dbReference type="EMBL" id="MGFP01000013">
    <property type="protein sequence ID" value="OGM10425.1"/>
    <property type="molecule type" value="Genomic_DNA"/>
</dbReference>
<sequence length="259" mass="28557">MKADKIKKQASYRDAICSAITAEMKRDISVFIYGIDVADHKRIYGTTKGLLEEFGEKRCFSTPLSEEALAGFGLGAAINGLKPINVHIRVDFLLLAINQIVNMISSFHYGSAGKLKVPLVIRAIIGKGWGQSYQHSKSLHSLFAHIPGLKVVMPTTPKDAKGLLISSIREDNPVIFLEHRFLYDIVDEIGGDNDTIEIGKGKKLTTGSDLTIVATSWMNVEAKEAADILKRKHGVSIEVIDPRTIYPLDEKLIINSVKK</sequence>
<reference evidence="5 6" key="1">
    <citation type="journal article" date="2016" name="Nat. Commun.">
        <title>Thousands of microbial genomes shed light on interconnected biogeochemical processes in an aquifer system.</title>
        <authorList>
            <person name="Anantharaman K."/>
            <person name="Brown C.T."/>
            <person name="Hug L.A."/>
            <person name="Sharon I."/>
            <person name="Castelle C.J."/>
            <person name="Probst A.J."/>
            <person name="Thomas B.C."/>
            <person name="Singh A."/>
            <person name="Wilkins M.J."/>
            <person name="Karaoz U."/>
            <person name="Brodie E.L."/>
            <person name="Williams K.H."/>
            <person name="Hubbard S.S."/>
            <person name="Banfield J.F."/>
        </authorList>
    </citation>
    <scope>NUCLEOTIDE SEQUENCE [LARGE SCALE GENOMIC DNA]</scope>
</reference>
<dbReference type="Gene3D" id="3.40.50.970">
    <property type="match status" value="1"/>
</dbReference>
<dbReference type="Pfam" id="PF02780">
    <property type="entry name" value="Transketolase_C"/>
    <property type="match status" value="1"/>
</dbReference>
<accession>A0A1F7X7W7</accession>
<evidence type="ECO:0000256" key="3">
    <source>
        <dbReference type="ARBA" id="ARBA00023052"/>
    </source>
</evidence>
<keyword evidence="3" id="KW-0786">Thiamine pyrophosphate</keyword>
<dbReference type="InterPro" id="IPR033248">
    <property type="entry name" value="Transketolase_C"/>
</dbReference>
<name>A0A1F7X7W7_9BACT</name>
<comment type="cofactor">
    <cofactor evidence="1">
        <name>thiamine diphosphate</name>
        <dbReference type="ChEBI" id="CHEBI:58937"/>
    </cofactor>
</comment>
<comment type="caution">
    <text evidence="5">The sequence shown here is derived from an EMBL/GenBank/DDBJ whole genome shotgun (WGS) entry which is preliminary data.</text>
</comment>
<dbReference type="PANTHER" id="PTHR43257">
    <property type="entry name" value="PYRUVATE DEHYDROGENASE E1 COMPONENT BETA SUBUNIT"/>
    <property type="match status" value="1"/>
</dbReference>
<protein>
    <submittedName>
        <fullName evidence="5">Acetoin dehydrogenase</fullName>
    </submittedName>
</protein>
<feature type="domain" description="Transketolase-like pyrimidine-binding" evidence="4">
    <location>
        <begin position="10"/>
        <end position="185"/>
    </location>
</feature>
<keyword evidence="2" id="KW-0560">Oxidoreductase</keyword>
<dbReference type="SUPFAM" id="SSF52922">
    <property type="entry name" value="TK C-terminal domain-like"/>
    <property type="match status" value="1"/>
</dbReference>
<dbReference type="AlphaFoldDB" id="A0A1F7X7W7"/>